<evidence type="ECO:0000256" key="1">
    <source>
        <dbReference type="ARBA" id="ARBA00004776"/>
    </source>
</evidence>
<feature type="domain" description="Galactofuranosyltransferase GlfT2 N-terminal" evidence="5">
    <location>
        <begin position="74"/>
        <end position="185"/>
    </location>
</feature>
<evidence type="ECO:0000313" key="8">
    <source>
        <dbReference type="Proteomes" id="UP001524318"/>
    </source>
</evidence>
<sequence>MSEKLQDPSLISPSSKPRFRTVHRVVLPVDGDTDILPLYVDFNASQRVVEVTKRLKRAGALPAVVPPASTHQRSDFIVGRNSLRLPAFHRVSLGTYFNAFPASYWRKHTDVDSVRLTVNVDAEATIVVYRSSPRGTANRVDSVHSKAGGAITFDLPIGAFVDGGWYWFDLVAHSADVTLSSADWSVKEPEGFSPGTLTVAVTTYNKADYALRHMVTFAKDPGLLDVLDRLVITDQGTDKVRNQEGFADASAALGGKFKLVEQGNIGGSGGFARGMYEGAVKGESTYVMLLDDDVSIETEGVLRAVNFADFTRNPTIVGGHMFNLFERSVLHTFGEQIDTYRYFWGPATNTRESHDFAASNLRTSPWLHRRTDVDYNGWWMCLIPTSIVREIGLSFPVFIKWDDAEYGVRANKHGYSTVSLPGAAVWHMPWTEKDDTIDWQAYYHQRNRWVAAMVYSPYKRGGRMPLESIAVDIRHLLALRYSAVEIRIKALEDVLEGPDHLHRTIAHRLSDVRQIRSGFSDAQIKPDLLAFPPVRQGEKRIVPAEEPVRRTYGALRAAKGLLRQFTPVRPSAMQNPELAIPSMESRWWSLVELDSALVSASDGSGASWYRRDRKTFLSQLRRSIVLHRRLMANYDGLARDYQQAHPLVTGVDEWAKTFAAVSDDASEFSKD</sequence>
<evidence type="ECO:0000256" key="2">
    <source>
        <dbReference type="ARBA" id="ARBA00006739"/>
    </source>
</evidence>
<dbReference type="PANTHER" id="PTHR43179">
    <property type="entry name" value="RHAMNOSYLTRANSFERASE WBBL"/>
    <property type="match status" value="1"/>
</dbReference>
<evidence type="ECO:0000259" key="6">
    <source>
        <dbReference type="Pfam" id="PF19320"/>
    </source>
</evidence>
<dbReference type="EMBL" id="JANCLV010000001">
    <property type="protein sequence ID" value="MCP8998661.1"/>
    <property type="molecule type" value="Genomic_DNA"/>
</dbReference>
<evidence type="ECO:0000256" key="3">
    <source>
        <dbReference type="ARBA" id="ARBA00022676"/>
    </source>
</evidence>
<accession>A0ABT1LNB9</accession>
<keyword evidence="8" id="KW-1185">Reference proteome</keyword>
<evidence type="ECO:0000256" key="4">
    <source>
        <dbReference type="ARBA" id="ARBA00022679"/>
    </source>
</evidence>
<dbReference type="Pfam" id="PF13641">
    <property type="entry name" value="Glyco_tranf_2_3"/>
    <property type="match status" value="1"/>
</dbReference>
<dbReference type="InterPro" id="IPR040492">
    <property type="entry name" value="GlfT2_N"/>
</dbReference>
<dbReference type="GO" id="GO:0016757">
    <property type="term" value="F:glycosyltransferase activity"/>
    <property type="evidence" value="ECO:0007669"/>
    <property type="project" value="UniProtKB-KW"/>
</dbReference>
<keyword evidence="4 7" id="KW-0808">Transferase</keyword>
<dbReference type="Proteomes" id="UP001524318">
    <property type="component" value="Unassembled WGS sequence"/>
</dbReference>
<reference evidence="7 8" key="1">
    <citation type="submission" date="2022-06" db="EMBL/GenBank/DDBJ databases">
        <title>Pseudarthrobacter sp. strain RMG13 Genome sequencing and assembly.</title>
        <authorList>
            <person name="Kim I."/>
        </authorList>
    </citation>
    <scope>NUCLEOTIDE SEQUENCE [LARGE SCALE GENOMIC DNA]</scope>
    <source>
        <strain evidence="7 8">RMG13</strain>
    </source>
</reference>
<proteinExistence type="inferred from homology"/>
<dbReference type="Gene3D" id="3.90.550.60">
    <property type="match status" value="1"/>
</dbReference>
<dbReference type="SUPFAM" id="SSF53448">
    <property type="entry name" value="Nucleotide-diphospho-sugar transferases"/>
    <property type="match status" value="1"/>
</dbReference>
<name>A0ABT1LNB9_9MICC</name>
<evidence type="ECO:0000313" key="7">
    <source>
        <dbReference type="EMBL" id="MCP8998661.1"/>
    </source>
</evidence>
<comment type="pathway">
    <text evidence="1">Cell wall biogenesis; cell wall polysaccharide biosynthesis.</text>
</comment>
<dbReference type="Pfam" id="PF19320">
    <property type="entry name" value="GlfT2_domain3"/>
    <property type="match status" value="1"/>
</dbReference>
<comment type="caution">
    <text evidence="7">The sequence shown here is derived from an EMBL/GenBank/DDBJ whole genome shotgun (WGS) entry which is preliminary data.</text>
</comment>
<comment type="similarity">
    <text evidence="2">Belongs to the glycosyltransferase 2 family.</text>
</comment>
<dbReference type="EC" id="2.4.-.-" evidence="7"/>
<dbReference type="PANTHER" id="PTHR43179:SF12">
    <property type="entry name" value="GALACTOFURANOSYLTRANSFERASE GLFT2"/>
    <property type="match status" value="1"/>
</dbReference>
<dbReference type="Pfam" id="PF17994">
    <property type="entry name" value="Glft2_N"/>
    <property type="match status" value="1"/>
</dbReference>
<dbReference type="RefSeq" id="WP_254747433.1">
    <property type="nucleotide sequence ID" value="NZ_JANCLV010000001.1"/>
</dbReference>
<dbReference type="InterPro" id="IPR029044">
    <property type="entry name" value="Nucleotide-diphossugar_trans"/>
</dbReference>
<evidence type="ECO:0000259" key="5">
    <source>
        <dbReference type="Pfam" id="PF17994"/>
    </source>
</evidence>
<protein>
    <submittedName>
        <fullName evidence="7">Glycosyltransferase</fullName>
        <ecNumber evidence="7">2.4.-.-</ecNumber>
    </submittedName>
</protein>
<dbReference type="InterPro" id="IPR045699">
    <property type="entry name" value="GlfT2_C"/>
</dbReference>
<keyword evidence="3 7" id="KW-0328">Glycosyltransferase</keyword>
<feature type="domain" description="Galactofuranosyltransferase-2 C-terminal" evidence="6">
    <location>
        <begin position="470"/>
        <end position="659"/>
    </location>
</feature>
<gene>
    <name evidence="7" type="ORF">NFC73_02770</name>
</gene>
<organism evidence="7 8">
    <name type="scientific">Pseudarthrobacter humi</name>
    <dbReference type="NCBI Taxonomy" id="2952523"/>
    <lineage>
        <taxon>Bacteria</taxon>
        <taxon>Bacillati</taxon>
        <taxon>Actinomycetota</taxon>
        <taxon>Actinomycetes</taxon>
        <taxon>Micrococcales</taxon>
        <taxon>Micrococcaceae</taxon>
        <taxon>Pseudarthrobacter</taxon>
    </lineage>
</organism>